<evidence type="ECO:0000313" key="2">
    <source>
        <dbReference type="EMBL" id="VVD02426.1"/>
    </source>
</evidence>
<comment type="similarity">
    <text evidence="1">Belongs to the PHAF1 family.</text>
</comment>
<dbReference type="PANTHER" id="PTHR13465">
    <property type="entry name" value="UPF0183 PROTEIN"/>
    <property type="match status" value="1"/>
</dbReference>
<sequence>MRIHRPTARRRPPPASDYFFNYFTLGLDVLFDARTHRVKKFVLHTNYPGHYNFNMYHRCEFELNVQPDKCESSVVESRGPVSITAYSKWESVSRALRVCDVKQLHSVDYSVPDRGDPTALHCELDRVTPAVSDRSQDSVQVFI</sequence>
<evidence type="ECO:0000313" key="3">
    <source>
        <dbReference type="Proteomes" id="UP000324832"/>
    </source>
</evidence>
<proteinExistence type="inferred from homology"/>
<gene>
    <name evidence="2" type="ORF">LSINAPIS_LOCUS12645</name>
</gene>
<dbReference type="PANTHER" id="PTHR13465:SF2">
    <property type="entry name" value="PHAGOSOME ASSEMBLY FACTOR 1"/>
    <property type="match status" value="1"/>
</dbReference>
<dbReference type="Proteomes" id="UP000324832">
    <property type="component" value="Unassembled WGS sequence"/>
</dbReference>
<keyword evidence="3" id="KW-1185">Reference proteome</keyword>
<reference evidence="2 3" key="1">
    <citation type="submission" date="2017-07" db="EMBL/GenBank/DDBJ databases">
        <authorList>
            <person name="Talla V."/>
            <person name="Backstrom N."/>
        </authorList>
    </citation>
    <scope>NUCLEOTIDE SEQUENCE [LARGE SCALE GENOMIC DNA]</scope>
</reference>
<dbReference type="EMBL" id="FZQP02006077">
    <property type="protein sequence ID" value="VVD02426.1"/>
    <property type="molecule type" value="Genomic_DNA"/>
</dbReference>
<dbReference type="GO" id="GO:0043001">
    <property type="term" value="P:Golgi to plasma membrane protein transport"/>
    <property type="evidence" value="ECO:0007669"/>
    <property type="project" value="TreeGrafter"/>
</dbReference>
<name>A0A5E4QXP7_9NEOP</name>
<accession>A0A5E4QXP7</accession>
<dbReference type="GO" id="GO:0005802">
    <property type="term" value="C:trans-Golgi network"/>
    <property type="evidence" value="ECO:0007669"/>
    <property type="project" value="TreeGrafter"/>
</dbReference>
<dbReference type="AlphaFoldDB" id="A0A5E4QXP7"/>
<dbReference type="Pfam" id="PF03676">
    <property type="entry name" value="PHAF1"/>
    <property type="match status" value="1"/>
</dbReference>
<dbReference type="InterPro" id="IPR005373">
    <property type="entry name" value="PHAF1"/>
</dbReference>
<evidence type="ECO:0000256" key="1">
    <source>
        <dbReference type="ARBA" id="ARBA00024339"/>
    </source>
</evidence>
<dbReference type="InterPro" id="IPR039156">
    <property type="entry name" value="PHAF1/BROMI"/>
</dbReference>
<organism evidence="2 3">
    <name type="scientific">Leptidea sinapis</name>
    <dbReference type="NCBI Taxonomy" id="189913"/>
    <lineage>
        <taxon>Eukaryota</taxon>
        <taxon>Metazoa</taxon>
        <taxon>Ecdysozoa</taxon>
        <taxon>Arthropoda</taxon>
        <taxon>Hexapoda</taxon>
        <taxon>Insecta</taxon>
        <taxon>Pterygota</taxon>
        <taxon>Neoptera</taxon>
        <taxon>Endopterygota</taxon>
        <taxon>Lepidoptera</taxon>
        <taxon>Glossata</taxon>
        <taxon>Ditrysia</taxon>
        <taxon>Papilionoidea</taxon>
        <taxon>Pieridae</taxon>
        <taxon>Dismorphiinae</taxon>
        <taxon>Leptidea</taxon>
    </lineage>
</organism>
<protein>
    <submittedName>
        <fullName evidence="2">Uncharacterized protein</fullName>
    </submittedName>
</protein>